<protein>
    <submittedName>
        <fullName evidence="1">Uncharacterized protein</fullName>
    </submittedName>
</protein>
<evidence type="ECO:0000313" key="2">
    <source>
        <dbReference type="Proteomes" id="UP000259421"/>
    </source>
</evidence>
<dbReference type="Proteomes" id="UP000259421">
    <property type="component" value="Segment"/>
</dbReference>
<reference evidence="2" key="1">
    <citation type="submission" date="2018-07" db="EMBL/GenBank/DDBJ databases">
        <title>Giant CbK-like Caulobacter bacteriophages have genetically divergent genomes.</title>
        <authorList>
            <person name="Wilson K.M."/>
            <person name="Ely B."/>
        </authorList>
    </citation>
    <scope>NUCLEOTIDE SEQUENCE [LARGE SCALE GENOMIC DNA]</scope>
</reference>
<dbReference type="EMBL" id="MH588546">
    <property type="protein sequence ID" value="AXQ69292.1"/>
    <property type="molecule type" value="Genomic_DNA"/>
</dbReference>
<evidence type="ECO:0000313" key="1">
    <source>
        <dbReference type="EMBL" id="AXQ69292.1"/>
    </source>
</evidence>
<accession>A0A385EEK8</accession>
<proteinExistence type="predicted"/>
<keyword evidence="2" id="KW-1185">Reference proteome</keyword>
<organism evidence="1 2">
    <name type="scientific">Caulobacter phage CcrBL9</name>
    <dbReference type="NCBI Taxonomy" id="2283270"/>
    <lineage>
        <taxon>Viruses</taxon>
        <taxon>Duplodnaviria</taxon>
        <taxon>Heunggongvirae</taxon>
        <taxon>Uroviricota</taxon>
        <taxon>Caudoviricetes</taxon>
        <taxon>Jeanschmidtviridae</taxon>
        <taxon>Bertelyvirus</taxon>
        <taxon>Bertelyvirus BL9</taxon>
    </lineage>
</organism>
<name>A0A385EEK8_9CAUD</name>
<reference evidence="1 2" key="2">
    <citation type="submission" date="2018-09" db="EMBL/GenBank/DDBJ databases">
        <title>Giant CbK-like Caulobacter bacteriophages have genetically divergent genomes.</title>
        <authorList>
            <person name="Wilson K."/>
            <person name="Ely B."/>
        </authorList>
    </citation>
    <scope>NUCLEOTIDE SEQUENCE [LARGE SCALE GENOMIC DNA]</scope>
</reference>
<gene>
    <name evidence="1" type="ORF">CcrBL9_gp268c</name>
</gene>
<sequence>MAKLKVYSLTFYHPAIPGNSRQGAAYVATTSKAKAAEAFEVSPYHMSQYGSEGGGDHGTEIALATPGTVFVCEQPYGGAEAERIFVTKEDLDARWKARQRG</sequence>